<evidence type="ECO:0000313" key="2">
    <source>
        <dbReference type="EMBL" id="CAF0836399.1"/>
    </source>
</evidence>
<gene>
    <name evidence="2" type="ORF">JXQ802_LOCUS5954</name>
</gene>
<dbReference type="AlphaFoldDB" id="A0A813VE60"/>
<keyword evidence="3" id="KW-1185">Reference proteome</keyword>
<accession>A0A813VE60</accession>
<dbReference type="Proteomes" id="UP000663870">
    <property type="component" value="Unassembled WGS sequence"/>
</dbReference>
<dbReference type="EMBL" id="CAJNOL010000091">
    <property type="protein sequence ID" value="CAF0836399.1"/>
    <property type="molecule type" value="Genomic_DNA"/>
</dbReference>
<feature type="region of interest" description="Disordered" evidence="1">
    <location>
        <begin position="1"/>
        <end position="35"/>
    </location>
</feature>
<evidence type="ECO:0000313" key="3">
    <source>
        <dbReference type="Proteomes" id="UP000663870"/>
    </source>
</evidence>
<evidence type="ECO:0000256" key="1">
    <source>
        <dbReference type="SAM" id="MobiDB-lite"/>
    </source>
</evidence>
<feature type="compositionally biased region" description="Basic and acidic residues" evidence="1">
    <location>
        <begin position="1"/>
        <end position="11"/>
    </location>
</feature>
<comment type="caution">
    <text evidence="2">The sequence shown here is derived from an EMBL/GenBank/DDBJ whole genome shotgun (WGS) entry which is preliminary data.</text>
</comment>
<proteinExistence type="predicted"/>
<protein>
    <submittedName>
        <fullName evidence="2">Uncharacterized protein</fullName>
    </submittedName>
</protein>
<organism evidence="2 3">
    <name type="scientific">Rotaria sordida</name>
    <dbReference type="NCBI Taxonomy" id="392033"/>
    <lineage>
        <taxon>Eukaryota</taxon>
        <taxon>Metazoa</taxon>
        <taxon>Spiralia</taxon>
        <taxon>Gnathifera</taxon>
        <taxon>Rotifera</taxon>
        <taxon>Eurotatoria</taxon>
        <taxon>Bdelloidea</taxon>
        <taxon>Philodinida</taxon>
        <taxon>Philodinidae</taxon>
        <taxon>Rotaria</taxon>
    </lineage>
</organism>
<reference evidence="2" key="1">
    <citation type="submission" date="2021-02" db="EMBL/GenBank/DDBJ databases">
        <authorList>
            <person name="Nowell W R."/>
        </authorList>
    </citation>
    <scope>NUCLEOTIDE SEQUENCE</scope>
</reference>
<sequence length="101" mass="10376">MCRWYADELKRPSSPSPPSPLQQQQQPQPSPYPINLSPTFDNVITLLEAVLATTTPTSVHVQQLTALVSGLADGAGDGLATGDALADSASAVDATAPSSSS</sequence>
<name>A0A813VE60_9BILA</name>